<dbReference type="AlphaFoldDB" id="A0A1I5U3F9"/>
<evidence type="ECO:0000256" key="14">
    <source>
        <dbReference type="ARBA" id="ARBA00023136"/>
    </source>
</evidence>
<keyword evidence="14 16" id="KW-0472">Membrane</keyword>
<dbReference type="EMBL" id="FOXA01000017">
    <property type="protein sequence ID" value="SFP89823.1"/>
    <property type="molecule type" value="Genomic_DNA"/>
</dbReference>
<keyword evidence="8 16" id="KW-1278">Translocase</keyword>
<evidence type="ECO:0000259" key="18">
    <source>
        <dbReference type="SMART" id="SM00900"/>
    </source>
</evidence>
<evidence type="ECO:0000256" key="11">
    <source>
        <dbReference type="ARBA" id="ARBA00023053"/>
    </source>
</evidence>
<dbReference type="PANTHER" id="PTHR37838">
    <property type="entry name" value="NA(+)-TRANSLOCATING NADH-QUINONE REDUCTASE SUBUNIT C"/>
    <property type="match status" value="1"/>
</dbReference>
<evidence type="ECO:0000256" key="10">
    <source>
        <dbReference type="ARBA" id="ARBA00023027"/>
    </source>
</evidence>
<name>A0A1I5U3F9_9RHOB</name>
<comment type="similarity">
    <text evidence="16 17">Belongs to the NqrC family.</text>
</comment>
<dbReference type="GO" id="GO:0006814">
    <property type="term" value="P:sodium ion transport"/>
    <property type="evidence" value="ECO:0007669"/>
    <property type="project" value="UniProtKB-UniRule"/>
</dbReference>
<feature type="transmembrane region" description="Helical" evidence="16">
    <location>
        <begin position="21"/>
        <end position="44"/>
    </location>
</feature>
<proteinExistence type="inferred from homology"/>
<evidence type="ECO:0000256" key="3">
    <source>
        <dbReference type="ARBA" id="ARBA00022519"/>
    </source>
</evidence>
<evidence type="ECO:0000256" key="13">
    <source>
        <dbReference type="ARBA" id="ARBA00023075"/>
    </source>
</evidence>
<feature type="domain" description="FMN-binding" evidence="18">
    <location>
        <begin position="155"/>
        <end position="251"/>
    </location>
</feature>
<comment type="function">
    <text evidence="16">NQR complex catalyzes the reduction of ubiquinone-1 to ubiquinol by two successive reactions, coupled with the transport of Na(+) ions from the cytoplasm to the periplasm. NqrA to NqrE are probably involved in the second step, the conversion of ubisemiquinone to ubiquinol.</text>
</comment>
<evidence type="ECO:0000256" key="6">
    <source>
        <dbReference type="ARBA" id="ARBA00022643"/>
    </source>
</evidence>
<evidence type="ECO:0000256" key="2">
    <source>
        <dbReference type="ARBA" id="ARBA00022475"/>
    </source>
</evidence>
<evidence type="ECO:0000256" key="1">
    <source>
        <dbReference type="ARBA" id="ARBA00022448"/>
    </source>
</evidence>
<evidence type="ECO:0000256" key="12">
    <source>
        <dbReference type="ARBA" id="ARBA00023065"/>
    </source>
</evidence>
<dbReference type="InterPro" id="IPR010204">
    <property type="entry name" value="NqrC"/>
</dbReference>
<keyword evidence="13 16" id="KW-0830">Ubiquinone</keyword>
<organism evidence="19 20">
    <name type="scientific">Tranquillimonas alkanivorans</name>
    <dbReference type="NCBI Taxonomy" id="441119"/>
    <lineage>
        <taxon>Bacteria</taxon>
        <taxon>Pseudomonadati</taxon>
        <taxon>Pseudomonadota</taxon>
        <taxon>Alphaproteobacteria</taxon>
        <taxon>Rhodobacterales</taxon>
        <taxon>Roseobacteraceae</taxon>
        <taxon>Tranquillimonas</taxon>
    </lineage>
</organism>
<dbReference type="EC" id="7.2.1.1" evidence="16 17"/>
<reference evidence="19 20" key="1">
    <citation type="submission" date="2016-10" db="EMBL/GenBank/DDBJ databases">
        <authorList>
            <person name="de Groot N.N."/>
        </authorList>
    </citation>
    <scope>NUCLEOTIDE SEQUENCE [LARGE SCALE GENOMIC DNA]</scope>
    <source>
        <strain evidence="19 20">DSM 19547</strain>
    </source>
</reference>
<dbReference type="PANTHER" id="PTHR37838:SF1">
    <property type="entry name" value="NA(+)-TRANSLOCATING NADH-QUINONE REDUCTASE SUBUNIT C"/>
    <property type="match status" value="1"/>
</dbReference>
<comment type="subcellular location">
    <subcellularLocation>
        <location evidence="16">Cell membrane</location>
        <topology evidence="16">Single-pass membrane protein</topology>
    </subcellularLocation>
</comment>
<keyword evidence="7 16" id="KW-0812">Transmembrane</keyword>
<dbReference type="SMART" id="SM00900">
    <property type="entry name" value="FMN_bind"/>
    <property type="match status" value="1"/>
</dbReference>
<keyword evidence="3" id="KW-0997">Cell inner membrane</keyword>
<dbReference type="PIRSF" id="PIRSF009437">
    <property type="entry name" value="NQR-1_subunit_C"/>
    <property type="match status" value="1"/>
</dbReference>
<keyword evidence="2 16" id="KW-1003">Cell membrane</keyword>
<evidence type="ECO:0000256" key="9">
    <source>
        <dbReference type="ARBA" id="ARBA00022989"/>
    </source>
</evidence>
<comment type="caution">
    <text evidence="16">Lacks conserved residue(s) required for the propagation of feature annotation.</text>
</comment>
<keyword evidence="15 16" id="KW-0739">Sodium transport</keyword>
<dbReference type="Proteomes" id="UP000199356">
    <property type="component" value="Unassembled WGS sequence"/>
</dbReference>
<dbReference type="Pfam" id="PF04205">
    <property type="entry name" value="FMN_bind"/>
    <property type="match status" value="1"/>
</dbReference>
<dbReference type="STRING" id="441119.SAMN04488047_11734"/>
<keyword evidence="6 16" id="KW-0288">FMN</keyword>
<gene>
    <name evidence="16" type="primary">nqrC</name>
    <name evidence="19" type="ORF">SAMN04488047_11734</name>
</gene>
<evidence type="ECO:0000313" key="20">
    <source>
        <dbReference type="Proteomes" id="UP000199356"/>
    </source>
</evidence>
<keyword evidence="20" id="KW-1185">Reference proteome</keyword>
<comment type="cofactor">
    <cofactor evidence="16 17">
        <name>FMN</name>
        <dbReference type="ChEBI" id="CHEBI:58210"/>
    </cofactor>
</comment>
<dbReference type="RefSeq" id="WP_093424450.1">
    <property type="nucleotide sequence ID" value="NZ_FOXA01000017.1"/>
</dbReference>
<keyword evidence="10 16" id="KW-0520">NAD</keyword>
<dbReference type="GO" id="GO:0010181">
    <property type="term" value="F:FMN binding"/>
    <property type="evidence" value="ECO:0007669"/>
    <property type="project" value="UniProtKB-UniRule"/>
</dbReference>
<evidence type="ECO:0000256" key="15">
    <source>
        <dbReference type="ARBA" id="ARBA00023201"/>
    </source>
</evidence>
<dbReference type="HAMAP" id="MF_00427">
    <property type="entry name" value="NqrC"/>
    <property type="match status" value="1"/>
</dbReference>
<sequence>MSEPRTAWGRFLARPNDDRTKTLGIAFLTAFISALVVSTTSIALKPLQDANIAAEQAARMDAMLDALPGLRALMEETGVTALETRLVDLDAGDWSDADPTGYDFAAAFTEPEASTPLPPEADIAGLGNRPVLAPVHLLEREGELMLIVLPMAVSGYASTIRAMLALEPDLNTVAALSITEQGETPGLGARIEDPAWQAQWPGKEVTNDAGEIVFSVVRGQASGPHEVDAISGATRTSNAIHNMMRFWMGEWGYGPFLDRLEEEGL</sequence>
<keyword evidence="9 16" id="KW-1133">Transmembrane helix</keyword>
<evidence type="ECO:0000313" key="19">
    <source>
        <dbReference type="EMBL" id="SFP89823.1"/>
    </source>
</evidence>
<dbReference type="NCBIfam" id="TIGR01938">
    <property type="entry name" value="nqrC"/>
    <property type="match status" value="1"/>
</dbReference>
<keyword evidence="1 16" id="KW-0813">Transport</keyword>
<protein>
    <recommendedName>
        <fullName evidence="16 17">Na(+)-translocating NADH-quinone reductase subunit C</fullName>
        <shortName evidence="16 17">Na(+)-NQR subunit C</shortName>
        <shortName evidence="16 17">Na(+)-translocating NQR subunit C</shortName>
        <ecNumber evidence="16 17">7.2.1.1</ecNumber>
    </recommendedName>
    <alternativeName>
        <fullName evidence="16 17">NQR complex subunit C</fullName>
    </alternativeName>
    <alternativeName>
        <fullName evidence="16 17">NQR-1 subunit C</fullName>
    </alternativeName>
</protein>
<dbReference type="InterPro" id="IPR007329">
    <property type="entry name" value="FMN-bd"/>
</dbReference>
<keyword evidence="5 16" id="KW-0285">Flavoprotein</keyword>
<evidence type="ECO:0000256" key="4">
    <source>
        <dbReference type="ARBA" id="ARBA00022553"/>
    </source>
</evidence>
<evidence type="ECO:0000256" key="5">
    <source>
        <dbReference type="ARBA" id="ARBA00022630"/>
    </source>
</evidence>
<keyword evidence="11 16" id="KW-0915">Sodium</keyword>
<evidence type="ECO:0000256" key="17">
    <source>
        <dbReference type="PIRNR" id="PIRNR009437"/>
    </source>
</evidence>
<accession>A0A1I5U3F9</accession>
<evidence type="ECO:0000256" key="8">
    <source>
        <dbReference type="ARBA" id="ARBA00022967"/>
    </source>
</evidence>
<keyword evidence="12 16" id="KW-0406">Ion transport</keyword>
<comment type="subunit">
    <text evidence="16 17">Composed of six subunits; NqrA, NqrB, NqrC, NqrD, NqrE and NqrF.</text>
</comment>
<feature type="modified residue" description="FMN phosphoryl threonine" evidence="16">
    <location>
        <position position="234"/>
    </location>
</feature>
<dbReference type="GO" id="GO:0016655">
    <property type="term" value="F:oxidoreductase activity, acting on NAD(P)H, quinone or similar compound as acceptor"/>
    <property type="evidence" value="ECO:0007669"/>
    <property type="project" value="UniProtKB-UniRule"/>
</dbReference>
<comment type="catalytic activity">
    <reaction evidence="16 17">
        <text>a ubiquinone + n Na(+)(in) + NADH + H(+) = a ubiquinol + n Na(+)(out) + NAD(+)</text>
        <dbReference type="Rhea" id="RHEA:47748"/>
        <dbReference type="Rhea" id="RHEA-COMP:9565"/>
        <dbReference type="Rhea" id="RHEA-COMP:9566"/>
        <dbReference type="ChEBI" id="CHEBI:15378"/>
        <dbReference type="ChEBI" id="CHEBI:16389"/>
        <dbReference type="ChEBI" id="CHEBI:17976"/>
        <dbReference type="ChEBI" id="CHEBI:29101"/>
        <dbReference type="ChEBI" id="CHEBI:57540"/>
        <dbReference type="ChEBI" id="CHEBI:57945"/>
        <dbReference type="EC" id="7.2.1.1"/>
    </reaction>
</comment>
<keyword evidence="4 16" id="KW-0597">Phosphoprotein</keyword>
<dbReference type="OrthoDB" id="9786835at2"/>
<dbReference type="GO" id="GO:0005886">
    <property type="term" value="C:plasma membrane"/>
    <property type="evidence" value="ECO:0007669"/>
    <property type="project" value="UniProtKB-SubCell"/>
</dbReference>
<evidence type="ECO:0000256" key="16">
    <source>
        <dbReference type="HAMAP-Rule" id="MF_00427"/>
    </source>
</evidence>
<evidence type="ECO:0000256" key="7">
    <source>
        <dbReference type="ARBA" id="ARBA00022692"/>
    </source>
</evidence>